<dbReference type="InterPro" id="IPR018490">
    <property type="entry name" value="cNMP-bd_dom_sf"/>
</dbReference>
<dbReference type="EMBL" id="LXQA010087020">
    <property type="protein sequence ID" value="MCI13127.1"/>
    <property type="molecule type" value="Genomic_DNA"/>
</dbReference>
<proteinExistence type="inferred from homology"/>
<keyword evidence="12 13" id="KW-0407">Ion channel</keyword>
<keyword evidence="6 13" id="KW-0631">Potassium channel</keyword>
<keyword evidence="7 13" id="KW-0851">Voltage-gated channel</keyword>
<keyword evidence="11" id="KW-0472">Membrane</keyword>
<evidence type="ECO:0000256" key="2">
    <source>
        <dbReference type="ARBA" id="ARBA00007929"/>
    </source>
</evidence>
<evidence type="ECO:0000256" key="1">
    <source>
        <dbReference type="ARBA" id="ARBA00004141"/>
    </source>
</evidence>
<evidence type="ECO:0000256" key="10">
    <source>
        <dbReference type="ARBA" id="ARBA00023065"/>
    </source>
</evidence>
<evidence type="ECO:0000256" key="5">
    <source>
        <dbReference type="ARBA" id="ARBA00022692"/>
    </source>
</evidence>
<keyword evidence="10 13" id="KW-0406">Ion transport</keyword>
<dbReference type="Gene3D" id="2.60.120.10">
    <property type="entry name" value="Jelly Rolls"/>
    <property type="match status" value="1"/>
</dbReference>
<dbReference type="GO" id="GO:0005249">
    <property type="term" value="F:voltage-gated potassium channel activity"/>
    <property type="evidence" value="ECO:0007669"/>
    <property type="project" value="UniProtKB-UniRule"/>
</dbReference>
<protein>
    <recommendedName>
        <fullName evidence="13">Potassium channel</fullName>
    </recommendedName>
</protein>
<accession>A0A392PNA9</accession>
<dbReference type="PANTHER" id="PTHR45743:SF37">
    <property type="entry name" value="POTASSIUM CHANNEL"/>
    <property type="match status" value="1"/>
</dbReference>
<sequence>MKAEYFPPKEDVILQNESPTDLYVLVSGAVNLVHYIDGNDQVVLDKATAVDTFGEFGVLYHVPQPFTVRTTELSQILRLNSTSLMNVLQANPGDAQIVMDNLLM</sequence>
<comment type="caution">
    <text evidence="15">The sequence shown here is derived from an EMBL/GenBank/DDBJ whole genome shotgun (WGS) entry which is preliminary data.</text>
</comment>
<evidence type="ECO:0000256" key="13">
    <source>
        <dbReference type="RuleBase" id="RU369015"/>
    </source>
</evidence>
<keyword evidence="9" id="KW-1133">Transmembrane helix</keyword>
<evidence type="ECO:0000256" key="3">
    <source>
        <dbReference type="ARBA" id="ARBA00022448"/>
    </source>
</evidence>
<comment type="function">
    <text evidence="13">Potassium channel.</text>
</comment>
<dbReference type="InterPro" id="IPR014710">
    <property type="entry name" value="RmlC-like_jellyroll"/>
</dbReference>
<dbReference type="Pfam" id="PF00027">
    <property type="entry name" value="cNMP_binding"/>
    <property type="match status" value="1"/>
</dbReference>
<evidence type="ECO:0000313" key="16">
    <source>
        <dbReference type="Proteomes" id="UP000265520"/>
    </source>
</evidence>
<evidence type="ECO:0000256" key="11">
    <source>
        <dbReference type="ARBA" id="ARBA00023136"/>
    </source>
</evidence>
<feature type="non-terminal residue" evidence="15">
    <location>
        <position position="104"/>
    </location>
</feature>
<dbReference type="SMART" id="SM00100">
    <property type="entry name" value="cNMP"/>
    <property type="match status" value="1"/>
</dbReference>
<evidence type="ECO:0000313" key="15">
    <source>
        <dbReference type="EMBL" id="MCI13127.1"/>
    </source>
</evidence>
<dbReference type="SUPFAM" id="SSF51206">
    <property type="entry name" value="cAMP-binding domain-like"/>
    <property type="match status" value="1"/>
</dbReference>
<dbReference type="InterPro" id="IPR045319">
    <property type="entry name" value="KAT/AKT"/>
</dbReference>
<evidence type="ECO:0000256" key="12">
    <source>
        <dbReference type="ARBA" id="ARBA00023303"/>
    </source>
</evidence>
<keyword evidence="4 13" id="KW-0633">Potassium transport</keyword>
<dbReference type="CDD" id="cd00038">
    <property type="entry name" value="CAP_ED"/>
    <property type="match status" value="1"/>
</dbReference>
<dbReference type="FunFam" id="2.60.120.10:FF:000074">
    <property type="entry name" value="Potassium channel KAT2"/>
    <property type="match status" value="1"/>
</dbReference>
<dbReference type="PROSITE" id="PS50042">
    <property type="entry name" value="CNMP_BINDING_3"/>
    <property type="match status" value="1"/>
</dbReference>
<dbReference type="AlphaFoldDB" id="A0A392PNA9"/>
<evidence type="ECO:0000256" key="8">
    <source>
        <dbReference type="ARBA" id="ARBA00022958"/>
    </source>
</evidence>
<dbReference type="Proteomes" id="UP000265520">
    <property type="component" value="Unassembled WGS sequence"/>
</dbReference>
<dbReference type="PANTHER" id="PTHR45743">
    <property type="entry name" value="POTASSIUM CHANNEL AKT1"/>
    <property type="match status" value="1"/>
</dbReference>
<organism evidence="15 16">
    <name type="scientific">Trifolium medium</name>
    <dbReference type="NCBI Taxonomy" id="97028"/>
    <lineage>
        <taxon>Eukaryota</taxon>
        <taxon>Viridiplantae</taxon>
        <taxon>Streptophyta</taxon>
        <taxon>Embryophyta</taxon>
        <taxon>Tracheophyta</taxon>
        <taxon>Spermatophyta</taxon>
        <taxon>Magnoliopsida</taxon>
        <taxon>eudicotyledons</taxon>
        <taxon>Gunneridae</taxon>
        <taxon>Pentapetalae</taxon>
        <taxon>rosids</taxon>
        <taxon>fabids</taxon>
        <taxon>Fabales</taxon>
        <taxon>Fabaceae</taxon>
        <taxon>Papilionoideae</taxon>
        <taxon>50 kb inversion clade</taxon>
        <taxon>NPAAA clade</taxon>
        <taxon>Hologalegina</taxon>
        <taxon>IRL clade</taxon>
        <taxon>Trifolieae</taxon>
        <taxon>Trifolium</taxon>
    </lineage>
</organism>
<keyword evidence="3 13" id="KW-0813">Transport</keyword>
<keyword evidence="16" id="KW-1185">Reference proteome</keyword>
<comment type="domain">
    <text evidence="13">The segment S4 is probably the voltage-sensor and is characterized by a series of positively charged amino acids. The pore-forming region H5 is enclosed by the transmembrane segments S5 and S6 in the Shaker-type (1P/6TM) and contains the GYGD signature motif which seems to be involved in potassium selectivity.</text>
</comment>
<evidence type="ECO:0000259" key="14">
    <source>
        <dbReference type="PROSITE" id="PS50042"/>
    </source>
</evidence>
<keyword evidence="8 13" id="KW-0630">Potassium</keyword>
<evidence type="ECO:0000256" key="7">
    <source>
        <dbReference type="ARBA" id="ARBA00022882"/>
    </source>
</evidence>
<comment type="similarity">
    <text evidence="2 13">Belongs to the potassium channel family. Plant (TC 1.A.1.4) subfamily.</text>
</comment>
<evidence type="ECO:0000256" key="4">
    <source>
        <dbReference type="ARBA" id="ARBA00022538"/>
    </source>
</evidence>
<dbReference type="GO" id="GO:0034702">
    <property type="term" value="C:monoatomic ion channel complex"/>
    <property type="evidence" value="ECO:0007669"/>
    <property type="project" value="UniProtKB-KW"/>
</dbReference>
<comment type="subunit">
    <text evidence="13">The potassium channel is composed of a homo- or heterotetrameric complex of pore-forming subunits.</text>
</comment>
<keyword evidence="5" id="KW-0812">Transmembrane</keyword>
<evidence type="ECO:0000256" key="9">
    <source>
        <dbReference type="ARBA" id="ARBA00022989"/>
    </source>
</evidence>
<feature type="domain" description="Cyclic nucleotide-binding" evidence="14">
    <location>
        <begin position="1"/>
        <end position="104"/>
    </location>
</feature>
<evidence type="ECO:0000256" key="6">
    <source>
        <dbReference type="ARBA" id="ARBA00022826"/>
    </source>
</evidence>
<reference evidence="15 16" key="1">
    <citation type="journal article" date="2018" name="Front. Plant Sci.">
        <title>Red Clover (Trifolium pratense) and Zigzag Clover (T. medium) - A Picture of Genomic Similarities and Differences.</title>
        <authorList>
            <person name="Dluhosova J."/>
            <person name="Istvanek J."/>
            <person name="Nedelnik J."/>
            <person name="Repkova J."/>
        </authorList>
    </citation>
    <scope>NUCLEOTIDE SEQUENCE [LARGE SCALE GENOMIC DNA]</scope>
    <source>
        <strain evidence="16">cv. 10/8</strain>
        <tissue evidence="15">Leaf</tissue>
    </source>
</reference>
<comment type="subcellular location">
    <subcellularLocation>
        <location evidence="1 13">Membrane</location>
        <topology evidence="1 13">Multi-pass membrane protein</topology>
    </subcellularLocation>
</comment>
<name>A0A392PNA9_9FABA</name>
<dbReference type="InterPro" id="IPR000595">
    <property type="entry name" value="cNMP-bd_dom"/>
</dbReference>